<organism evidence="2 3">
    <name type="scientific">Oceanicoccus sagamiensis</name>
    <dbReference type="NCBI Taxonomy" id="716816"/>
    <lineage>
        <taxon>Bacteria</taxon>
        <taxon>Pseudomonadati</taxon>
        <taxon>Pseudomonadota</taxon>
        <taxon>Gammaproteobacteria</taxon>
        <taxon>Cellvibrionales</taxon>
        <taxon>Spongiibacteraceae</taxon>
        <taxon>Oceanicoccus</taxon>
    </lineage>
</organism>
<dbReference type="KEGG" id="osg:BST96_17155"/>
<dbReference type="OrthoDB" id="8527233at2"/>
<dbReference type="RefSeq" id="WP_085759870.1">
    <property type="nucleotide sequence ID" value="NZ_CP019343.1"/>
</dbReference>
<accession>A0A1X9NH09</accession>
<sequence length="137" mass="15255">MNKTTFSLAVLTLLMAKMANAEFYTDPKALQQLLSGNSLVGSYNELQFIQTLNTDGTVMVAVKGEKTPHKAKWFINDKAEYCEQWPDHTSCFQIGLDGEMAKPGQKQLLKVKSHDDADIVSYLHQGIIPLTFATDSE</sequence>
<evidence type="ECO:0000256" key="1">
    <source>
        <dbReference type="SAM" id="SignalP"/>
    </source>
</evidence>
<keyword evidence="1" id="KW-0732">Signal</keyword>
<dbReference type="STRING" id="716816.BST96_17155"/>
<dbReference type="AlphaFoldDB" id="A0A1X9NH09"/>
<keyword evidence="3" id="KW-1185">Reference proteome</keyword>
<name>A0A1X9NH09_9GAMM</name>
<reference evidence="2 3" key="1">
    <citation type="submission" date="2016-11" db="EMBL/GenBank/DDBJ databases">
        <title>Trade-off between light-utilization and light-protection in marine flavobacteria.</title>
        <authorList>
            <person name="Kumagai Y."/>
        </authorList>
    </citation>
    <scope>NUCLEOTIDE SEQUENCE [LARGE SCALE GENOMIC DNA]</scope>
    <source>
        <strain evidence="2 3">NBRC 107125</strain>
    </source>
</reference>
<evidence type="ECO:0000313" key="2">
    <source>
        <dbReference type="EMBL" id="ARN75682.1"/>
    </source>
</evidence>
<gene>
    <name evidence="2" type="ORF">BST96_17155</name>
</gene>
<dbReference type="EMBL" id="CP019343">
    <property type="protein sequence ID" value="ARN75682.1"/>
    <property type="molecule type" value="Genomic_DNA"/>
</dbReference>
<feature type="signal peptide" evidence="1">
    <location>
        <begin position="1"/>
        <end position="21"/>
    </location>
</feature>
<proteinExistence type="predicted"/>
<dbReference type="Proteomes" id="UP000193450">
    <property type="component" value="Chromosome"/>
</dbReference>
<protein>
    <submittedName>
        <fullName evidence="2">Uncharacterized protein</fullName>
    </submittedName>
</protein>
<evidence type="ECO:0000313" key="3">
    <source>
        <dbReference type="Proteomes" id="UP000193450"/>
    </source>
</evidence>
<feature type="chain" id="PRO_5012417420" evidence="1">
    <location>
        <begin position="22"/>
        <end position="137"/>
    </location>
</feature>